<gene>
    <name evidence="1" type="ORF">L9F63_011765</name>
</gene>
<dbReference type="EMBL" id="JASPKZ010001615">
    <property type="protein sequence ID" value="KAJ9597376.1"/>
    <property type="molecule type" value="Genomic_DNA"/>
</dbReference>
<keyword evidence="2" id="KW-1185">Reference proteome</keyword>
<feature type="non-terminal residue" evidence="1">
    <location>
        <position position="69"/>
    </location>
</feature>
<accession>A0AAD8AEZ6</accession>
<proteinExistence type="predicted"/>
<reference evidence="1" key="1">
    <citation type="journal article" date="2023" name="IScience">
        <title>Live-bearing cockroach genome reveals convergent evolutionary mechanisms linked to viviparity in insects and beyond.</title>
        <authorList>
            <person name="Fouks B."/>
            <person name="Harrison M.C."/>
            <person name="Mikhailova A.A."/>
            <person name="Marchal E."/>
            <person name="English S."/>
            <person name="Carruthers M."/>
            <person name="Jennings E.C."/>
            <person name="Chiamaka E.L."/>
            <person name="Frigard R.A."/>
            <person name="Pippel M."/>
            <person name="Attardo G.M."/>
            <person name="Benoit J.B."/>
            <person name="Bornberg-Bauer E."/>
            <person name="Tobe S.S."/>
        </authorList>
    </citation>
    <scope>NUCLEOTIDE SEQUENCE</scope>
    <source>
        <strain evidence="1">Stay&amp;Tobe</strain>
    </source>
</reference>
<name>A0AAD8AEZ6_DIPPU</name>
<comment type="caution">
    <text evidence="1">The sequence shown here is derived from an EMBL/GenBank/DDBJ whole genome shotgun (WGS) entry which is preliminary data.</text>
</comment>
<reference evidence="1" key="2">
    <citation type="submission" date="2023-05" db="EMBL/GenBank/DDBJ databases">
        <authorList>
            <person name="Fouks B."/>
        </authorList>
    </citation>
    <scope>NUCLEOTIDE SEQUENCE</scope>
    <source>
        <strain evidence="1">Stay&amp;Tobe</strain>
        <tissue evidence="1">Testes</tissue>
    </source>
</reference>
<organism evidence="1 2">
    <name type="scientific">Diploptera punctata</name>
    <name type="common">Pacific beetle cockroach</name>
    <dbReference type="NCBI Taxonomy" id="6984"/>
    <lineage>
        <taxon>Eukaryota</taxon>
        <taxon>Metazoa</taxon>
        <taxon>Ecdysozoa</taxon>
        <taxon>Arthropoda</taxon>
        <taxon>Hexapoda</taxon>
        <taxon>Insecta</taxon>
        <taxon>Pterygota</taxon>
        <taxon>Neoptera</taxon>
        <taxon>Polyneoptera</taxon>
        <taxon>Dictyoptera</taxon>
        <taxon>Blattodea</taxon>
        <taxon>Blaberoidea</taxon>
        <taxon>Blaberidae</taxon>
        <taxon>Diplopterinae</taxon>
        <taxon>Diploptera</taxon>
    </lineage>
</organism>
<evidence type="ECO:0000313" key="2">
    <source>
        <dbReference type="Proteomes" id="UP001233999"/>
    </source>
</evidence>
<dbReference type="Proteomes" id="UP001233999">
    <property type="component" value="Unassembled WGS sequence"/>
</dbReference>
<evidence type="ECO:0000313" key="1">
    <source>
        <dbReference type="EMBL" id="KAJ9597376.1"/>
    </source>
</evidence>
<dbReference type="AlphaFoldDB" id="A0AAD8AEZ6"/>
<sequence length="69" mass="7573">CAPPGDIATVHTIIPIHATHVPVNFTIKKFNCINRPLIDIRSKKLLQTLWATPVSPYVQRVDGGEKGQG</sequence>
<protein>
    <submittedName>
        <fullName evidence="1">Uncharacterized protein</fullName>
    </submittedName>
</protein>